<organism evidence="9 10">
    <name type="scientific">Didymodactylos carnosus</name>
    <dbReference type="NCBI Taxonomy" id="1234261"/>
    <lineage>
        <taxon>Eukaryota</taxon>
        <taxon>Metazoa</taxon>
        <taxon>Spiralia</taxon>
        <taxon>Gnathifera</taxon>
        <taxon>Rotifera</taxon>
        <taxon>Eurotatoria</taxon>
        <taxon>Bdelloidea</taxon>
        <taxon>Philodinida</taxon>
        <taxon>Philodinidae</taxon>
        <taxon>Didymodactylos</taxon>
    </lineage>
</organism>
<evidence type="ECO:0000313" key="8">
    <source>
        <dbReference type="EMBL" id="CAF0777722.1"/>
    </source>
</evidence>
<keyword evidence="3" id="KW-0645">Protease</keyword>
<dbReference type="SUPFAM" id="SSF54001">
    <property type="entry name" value="Cysteine proteinases"/>
    <property type="match status" value="1"/>
</dbReference>
<dbReference type="InterPro" id="IPR038765">
    <property type="entry name" value="Papain-like_cys_pep_sf"/>
</dbReference>
<dbReference type="PROSITE" id="PS00973">
    <property type="entry name" value="USP_2"/>
    <property type="match status" value="1"/>
</dbReference>
<evidence type="ECO:0000256" key="5">
    <source>
        <dbReference type="ARBA" id="ARBA00022801"/>
    </source>
</evidence>
<evidence type="ECO:0000256" key="2">
    <source>
        <dbReference type="ARBA" id="ARBA00012759"/>
    </source>
</evidence>
<dbReference type="Proteomes" id="UP000677228">
    <property type="component" value="Unassembled WGS sequence"/>
</dbReference>
<reference evidence="9" key="1">
    <citation type="submission" date="2021-02" db="EMBL/GenBank/DDBJ databases">
        <authorList>
            <person name="Nowell W R."/>
        </authorList>
    </citation>
    <scope>NUCLEOTIDE SEQUENCE</scope>
</reference>
<dbReference type="Pfam" id="PF00443">
    <property type="entry name" value="UCH"/>
    <property type="match status" value="1"/>
</dbReference>
<evidence type="ECO:0000256" key="4">
    <source>
        <dbReference type="ARBA" id="ARBA00022786"/>
    </source>
</evidence>
<dbReference type="GO" id="GO:0070628">
    <property type="term" value="F:proteasome binding"/>
    <property type="evidence" value="ECO:0007669"/>
    <property type="project" value="TreeGrafter"/>
</dbReference>
<dbReference type="EC" id="3.4.19.12" evidence="2"/>
<dbReference type="Proteomes" id="UP000682733">
    <property type="component" value="Unassembled WGS sequence"/>
</dbReference>
<sequence>MPYSFRNRRGAKRQAGATAPALWQTQSVTVLTPPVFVTVPSPTNTQVSLSNITSESIHCASKNVNVRELVTARDQQSITSTSNTTTVVSGFSSGRIDNFTYPHDVNSPTLDYVNSNNIESDERASDVCLHTNWMNALSTSLSSVEHQQDPILQKETDSLSEVHRFLSKPKTVLTAKQMPSAGQQDYSIRIVPSQFSGPLVKPPAMIKTTSFQQKSVPPSSCIILQCTNSDTLQSQAFTTKVESKDISASRKEKMLNKNESSVCSNEEVYDTLNLIENDPQQKPTMPSVALIKEALRIMQCAAVQMHCLYDKHLNETIKMILKQNCRTILIIHDGRHWLTVSNFKSFRNFSIMDINYQGITKQLFQLLSTYINAKAYGYTYYTFEVEPVLQHTIENDADAYIAVAYGILSLLKFGDTNKNIFSYGFQLDEVKSFINQMERNTRFERLPSCNQLICDQDRCRNALYLIRLRCDCRISILTDTTDYYVCNKDNCYQRIHICCMDQHNKFHHTKAPTRLLKSLGLDIVDFDNKNSLNENLDVEEELQTYSEMNPQSTIKSRGILSNITNKNDGTDSNIDLLAKKLKPLKNKDISAADTRCRSTIEIVTRPTNWCLQCELGQTMNDIRSPFNGYVNPTRLINRLHYIDDQYVVGVQQDAEEFLTQAFNTMDECTVSCRFCYSRYQKIIRENKDSFYWPSLISYDYVLQNENTSESSLSSTCTRYKLYGIIMHQGESVANGHYYSYVKSNNSWKCINDELVTNVNLFDVLNADKSVDDRTGKAGSNAYILCYEQDCDNIMEPNFLENDIISIEDNIIDDTVREPRTVTSLPEEIIKESESDDSDDSDCATKRIHINRMSNLNDHEHDYATLRRYGSLLTRETGSNLLGVDLSHSFKRAIAKCHDLKIEQADLKVIEQKKVMHDAGQKRSKHDARDFTISNIMVKYIKKINPYCSIRIKENRFSQARVRNTGNVLLKSTGKCAFQPTCPFKFNARLQKTGDLSIKCEGSIIHSGGSFKSRPIREDEKKLLHDELAMGVSSTGLFERKLLSVPNDVLNARNLDGVGTSANLYQKIAAFDKKESICNCIQRLGNLKRKYEKELMPNDQVPGIIQVISHEPCLVICVNATALLVWDKIDAESEISWDATGSIIQANDIQKRMLYYEMSLAHPVKGGTIIPITFMISEAHDVVTILYWLGKMKSLYGKKFGYDKDFPSPRYLLNDRAQVLIQAGLQFFTKEDFKTFNERCYRILNGTFMSEDIRKTIPHACCAHIMRDFKILVRMCKIPDDEVKRVMFYCSLLLNSFTYINLKNNYLLFCGYFLFSRDTPQWRTTTEALTNGVRELIKTNMLDTNALIMDEQFFNFRTQDQYDIDNIDFVSSDSNLKKKPQGEKMCTWLSEEAALNEFESSIKTDMTKIFSGVCRTANKERLSILKTKKGKKAEKDDSEVEPELNSYERFICRFNKLYVATVHLWSNILLGDLQRYREGSSINESDIVDKIQRTTGSSEKRMWHYQKPKEVDLKQMENIFLKPELPMYANEKQLTAWKNNKNQNTFANALLQSIVYSRHLQVDISQNESRLSNHHNALRTLLLEAIKGKKKLTEKNIDTVLQYVTNEVIKNDALLTSGSSQNCARIIKMPALKFLKECVYPILGTNVTVASLFRLVCQSCEHESNMLIFHDIIVLQWKNAYNTEKVIEQMLLSCNNNDPCTRCDRNDLPKVLSLRITYCPQVFFVYKQQNSQQENVSYVEMINFKNFLDEDIVTVQYYSLYRLASCVYMKALDEYGAMFYCNDKKYHCIERNNMFVLDKRNIKQYLQSSLFIIYQKVNVEGVDFTNAILAILDERSLLDLNRHRDYSFNEFVVTIKRLYPKIANDLTLKVSVVFDCSYCDETNCIHDCENIFLLKEVYTHDLQLLKVRTNNECSKCHKTGKDLCIKPNSFDIESLPPTYMFCMSQAATCFKNVLTTVDDTVTVYYEPIGQLLITNEADRIQIIKKVEGTNQWVYTETNPYDVTLYAAEEFLKFNINNASTIITVLRLSDSKKEVISPRKAWKDVE</sequence>
<evidence type="ECO:0000259" key="7">
    <source>
        <dbReference type="Pfam" id="PF00443"/>
    </source>
</evidence>
<dbReference type="CDD" id="cd02257">
    <property type="entry name" value="Peptidase_C19"/>
    <property type="match status" value="1"/>
</dbReference>
<dbReference type="GO" id="GO:0061136">
    <property type="term" value="P:regulation of proteasomal protein catabolic process"/>
    <property type="evidence" value="ECO:0007669"/>
    <property type="project" value="TreeGrafter"/>
</dbReference>
<evidence type="ECO:0000313" key="10">
    <source>
        <dbReference type="Proteomes" id="UP000682733"/>
    </source>
</evidence>
<dbReference type="Gene3D" id="3.90.70.10">
    <property type="entry name" value="Cysteine proteinases"/>
    <property type="match status" value="2"/>
</dbReference>
<dbReference type="EMBL" id="CAJOBA010000825">
    <property type="protein sequence ID" value="CAF3559047.1"/>
    <property type="molecule type" value="Genomic_DNA"/>
</dbReference>
<comment type="caution">
    <text evidence="9">The sequence shown here is derived from an EMBL/GenBank/DDBJ whole genome shotgun (WGS) entry which is preliminary data.</text>
</comment>
<gene>
    <name evidence="8" type="ORF">OVA965_LOCUS3434</name>
    <name evidence="9" type="ORF">TMI583_LOCUS3433</name>
</gene>
<feature type="domain" description="Peptidase C19 ubiquitin carboxyl-terminal hydrolase" evidence="7">
    <location>
        <begin position="673"/>
        <end position="786"/>
    </location>
</feature>
<dbReference type="GO" id="GO:0043161">
    <property type="term" value="P:proteasome-mediated ubiquitin-dependent protein catabolic process"/>
    <property type="evidence" value="ECO:0007669"/>
    <property type="project" value="InterPro"/>
</dbReference>
<dbReference type="PANTHER" id="PTHR43982:SF1">
    <property type="entry name" value="UBIQUITIN CARBOXYL-TERMINAL HYDROLASE 14"/>
    <property type="match status" value="1"/>
</dbReference>
<dbReference type="GO" id="GO:0016579">
    <property type="term" value="P:protein deubiquitination"/>
    <property type="evidence" value="ECO:0007669"/>
    <property type="project" value="InterPro"/>
</dbReference>
<dbReference type="InterPro" id="IPR018200">
    <property type="entry name" value="USP_CS"/>
</dbReference>
<evidence type="ECO:0000256" key="3">
    <source>
        <dbReference type="ARBA" id="ARBA00022670"/>
    </source>
</evidence>
<comment type="catalytic activity">
    <reaction evidence="1">
        <text>Thiol-dependent hydrolysis of ester, thioester, amide, peptide and isopeptide bonds formed by the C-terminal Gly of ubiquitin (a 76-residue protein attached to proteins as an intracellular targeting signal).</text>
        <dbReference type="EC" id="3.4.19.12"/>
    </reaction>
</comment>
<dbReference type="PANTHER" id="PTHR43982">
    <property type="entry name" value="UBIQUITIN CARBOXYL-TERMINAL HYDROLASE"/>
    <property type="match status" value="1"/>
</dbReference>
<dbReference type="GO" id="GO:0004843">
    <property type="term" value="F:cysteine-type deubiquitinase activity"/>
    <property type="evidence" value="ECO:0007669"/>
    <property type="project" value="UniProtKB-EC"/>
</dbReference>
<keyword evidence="4" id="KW-0833">Ubl conjugation pathway</keyword>
<name>A0A8S2GT92_9BILA</name>
<evidence type="ECO:0000313" key="9">
    <source>
        <dbReference type="EMBL" id="CAF3559047.1"/>
    </source>
</evidence>
<evidence type="ECO:0000256" key="6">
    <source>
        <dbReference type="ARBA" id="ARBA00022807"/>
    </source>
</evidence>
<dbReference type="EMBL" id="CAJNOK010000825">
    <property type="protein sequence ID" value="CAF0777722.1"/>
    <property type="molecule type" value="Genomic_DNA"/>
</dbReference>
<keyword evidence="6" id="KW-0788">Thiol protease</keyword>
<protein>
    <recommendedName>
        <fullName evidence="2">ubiquitinyl hydrolase 1</fullName>
        <ecNumber evidence="2">3.4.19.12</ecNumber>
    </recommendedName>
</protein>
<keyword evidence="5" id="KW-0378">Hydrolase</keyword>
<proteinExistence type="predicted"/>
<accession>A0A8S2GT92</accession>
<evidence type="ECO:0000256" key="1">
    <source>
        <dbReference type="ARBA" id="ARBA00000707"/>
    </source>
</evidence>
<dbReference type="InterPro" id="IPR001394">
    <property type="entry name" value="Peptidase_C19_UCH"/>
</dbReference>
<dbReference type="InterPro" id="IPR044635">
    <property type="entry name" value="UBP14-like"/>
</dbReference>